<feature type="transmembrane region" description="Helical" evidence="5">
    <location>
        <begin position="6"/>
        <end position="22"/>
    </location>
</feature>
<dbReference type="SUPFAM" id="SSF161098">
    <property type="entry name" value="MetI-like"/>
    <property type="match status" value="1"/>
</dbReference>
<dbReference type="InterPro" id="IPR022182">
    <property type="entry name" value="PstC_N"/>
</dbReference>
<keyword evidence="6" id="KW-0997">Cell inner membrane</keyword>
<keyword evidence="6" id="KW-1003">Cell membrane</keyword>
<evidence type="ECO:0000313" key="8">
    <source>
        <dbReference type="EMBL" id="AGH16858.1"/>
    </source>
</evidence>
<evidence type="ECO:0000259" key="7">
    <source>
        <dbReference type="PROSITE" id="PS50928"/>
    </source>
</evidence>
<evidence type="ECO:0000256" key="2">
    <source>
        <dbReference type="ARBA" id="ARBA00022692"/>
    </source>
</evidence>
<feature type="transmembrane region" description="Helical" evidence="5">
    <location>
        <begin position="187"/>
        <end position="211"/>
    </location>
</feature>
<dbReference type="PANTHER" id="PTHR42727">
    <property type="entry name" value="PHOSPHATE TRANSPORT SYSTEM PERMEASE PROTEIN"/>
    <property type="match status" value="1"/>
</dbReference>
<evidence type="ECO:0000313" key="9">
    <source>
        <dbReference type="Proteomes" id="UP000011820"/>
    </source>
</evidence>
<dbReference type="InterPro" id="IPR000515">
    <property type="entry name" value="MetI-like"/>
</dbReference>
<reference evidence="8 9" key="1">
    <citation type="journal article" date="2013" name="Genome Announc.">
        <title>Complete Genome Sequence of a Chinese Strain of 'Candidatus Liberibacter asiaticus'.</title>
        <authorList>
            <person name="Lin H."/>
            <person name="Han C.S."/>
            <person name="Liu B."/>
            <person name="Lou B."/>
            <person name="Bai X."/>
            <person name="Deng C."/>
            <person name="Civerolo E.L."/>
            <person name="Gupta G."/>
        </authorList>
    </citation>
    <scope>NUCLEOTIDE SEQUENCE [LARGE SCALE GENOMIC DNA]</scope>
    <source>
        <strain evidence="9">gxpsy</strain>
    </source>
</reference>
<name>A0ABN4B3F8_LIBAS</name>
<feature type="transmembrane region" description="Helical" evidence="5">
    <location>
        <begin position="42"/>
        <end position="64"/>
    </location>
</feature>
<comment type="subcellular location">
    <subcellularLocation>
        <location evidence="6">Cell inner membrane</location>
        <topology evidence="6">Multi-pass membrane protein</topology>
    </subcellularLocation>
    <subcellularLocation>
        <location evidence="1 5">Cell membrane</location>
        <topology evidence="1 5">Multi-pass membrane protein</topology>
    </subcellularLocation>
</comment>
<keyword evidence="2 5" id="KW-0812">Transmembrane</keyword>
<feature type="transmembrane region" description="Helical" evidence="5">
    <location>
        <begin position="342"/>
        <end position="360"/>
    </location>
</feature>
<accession>A0ABN4B3F8</accession>
<protein>
    <recommendedName>
        <fullName evidence="6">Phosphate transport system permease protein</fullName>
    </recommendedName>
</protein>
<feature type="transmembrane region" description="Helical" evidence="5">
    <location>
        <begin position="156"/>
        <end position="175"/>
    </location>
</feature>
<evidence type="ECO:0000256" key="4">
    <source>
        <dbReference type="ARBA" id="ARBA00023136"/>
    </source>
</evidence>
<keyword evidence="9" id="KW-1185">Reference proteome</keyword>
<dbReference type="Proteomes" id="UP000011820">
    <property type="component" value="Chromosome"/>
</dbReference>
<keyword evidence="5" id="KW-0813">Transport</keyword>
<dbReference type="EMBL" id="CP004005">
    <property type="protein sequence ID" value="AGH16858.1"/>
    <property type="molecule type" value="Genomic_DNA"/>
</dbReference>
<feature type="transmembrane region" description="Helical" evidence="5">
    <location>
        <begin position="256"/>
        <end position="282"/>
    </location>
</feature>
<evidence type="ECO:0000256" key="3">
    <source>
        <dbReference type="ARBA" id="ARBA00022989"/>
    </source>
</evidence>
<feature type="domain" description="ABC transmembrane type-1" evidence="7">
    <location>
        <begin position="257"/>
        <end position="481"/>
    </location>
</feature>
<dbReference type="Gene3D" id="1.10.3720.10">
    <property type="entry name" value="MetI-like"/>
    <property type="match status" value="1"/>
</dbReference>
<sequence>MLLLSGFSIIFLGLVSYFLGCLRARFLSKKNAIRLYSKESYYGVYVALYSIIPYIFIFLLWFLFSPYIIDFQVSNSFSHYLNSLAEGDRQFSYSILHKIVDSLSSLDPDTKFKIQKGDGDISDLLRYQNVISGYVPSPWIIEAAFYQEILSRKSRILMNVCMFLFSFLGCSYAILRIKPSFCARSAVEKFIVFLLRNSLLLSIVISFGIIISLFANTFKFFSIISATDFFFGIVWDPRFPALGSSNVMGQFGLIPLLIGTFYIGFIAMLFSVPIGLLIAIYMAEYAPKKLRAVIKPITEMLVGIPTIVYGFFALSLVGPFLRDISIYMNGLITGNYKSFIEAQSVLTAGLVMGIMLIPYVSSLSEDVISSIPRSLRDGSLGLGATRSETMKYVIFPAAFPGIAGAILMTASRTIGETMIVVLAAGVAARLQFNPFESMTTITVKIMNQLTGDLDFSSPQTLVAFALGLTLFCITFFLNIYAMYIMKKYQRKYE</sequence>
<dbReference type="Pfam" id="PF12501">
    <property type="entry name" value="DUF3708"/>
    <property type="match status" value="1"/>
</dbReference>
<organism evidence="8 9">
    <name type="scientific">Candidatus Liberibacter asiaticus str. gxpsy</name>
    <dbReference type="NCBI Taxonomy" id="1174529"/>
    <lineage>
        <taxon>Bacteria</taxon>
        <taxon>Pseudomonadati</taxon>
        <taxon>Pseudomonadota</taxon>
        <taxon>Alphaproteobacteria</taxon>
        <taxon>Hyphomicrobiales</taxon>
        <taxon>Rhizobiaceae</taxon>
        <taxon>Liberibacter</taxon>
    </lineage>
</organism>
<dbReference type="RefSeq" id="WP_015452455.1">
    <property type="nucleotide sequence ID" value="NC_020549.1"/>
</dbReference>
<comment type="similarity">
    <text evidence="6">Belongs to the binding-protein-dependent transport system permease family. CysTW subfamily.</text>
</comment>
<dbReference type="InterPro" id="IPR011864">
    <property type="entry name" value="Phosphate_PstC"/>
</dbReference>
<comment type="caution">
    <text evidence="6">Lacks conserved residue(s) required for the propagation of feature annotation.</text>
</comment>
<dbReference type="CDD" id="cd06261">
    <property type="entry name" value="TM_PBP2"/>
    <property type="match status" value="1"/>
</dbReference>
<feature type="transmembrane region" description="Helical" evidence="5">
    <location>
        <begin position="461"/>
        <end position="483"/>
    </location>
</feature>
<dbReference type="NCBIfam" id="TIGR02138">
    <property type="entry name" value="phosphate_pstC"/>
    <property type="match status" value="1"/>
</dbReference>
<evidence type="ECO:0000256" key="5">
    <source>
        <dbReference type="RuleBase" id="RU363032"/>
    </source>
</evidence>
<dbReference type="Pfam" id="PF00528">
    <property type="entry name" value="BPD_transp_1"/>
    <property type="match status" value="1"/>
</dbReference>
<keyword evidence="6" id="KW-0592">Phosphate transport</keyword>
<dbReference type="InterPro" id="IPR035906">
    <property type="entry name" value="MetI-like_sf"/>
</dbReference>
<dbReference type="PANTHER" id="PTHR42727:SF1">
    <property type="entry name" value="PHOSPHATE TRANSPORT SYSTEM PERMEASE"/>
    <property type="match status" value="1"/>
</dbReference>
<comment type="function">
    <text evidence="6">Part of the binding-protein-dependent transport system for phosphate; probably responsible for the translocation of the substrate across the membrane.</text>
</comment>
<dbReference type="GeneID" id="93076863"/>
<evidence type="ECO:0000256" key="6">
    <source>
        <dbReference type="RuleBase" id="RU363054"/>
    </source>
</evidence>
<gene>
    <name evidence="8" type="ORF">WSI_02440</name>
</gene>
<proteinExistence type="inferred from homology"/>
<dbReference type="PROSITE" id="PS50928">
    <property type="entry name" value="ABC_TM1"/>
    <property type="match status" value="1"/>
</dbReference>
<evidence type="ECO:0000256" key="1">
    <source>
        <dbReference type="ARBA" id="ARBA00004651"/>
    </source>
</evidence>
<keyword evidence="4 5" id="KW-0472">Membrane</keyword>
<feature type="transmembrane region" description="Helical" evidence="5">
    <location>
        <begin position="389"/>
        <end position="407"/>
    </location>
</feature>
<feature type="transmembrane region" description="Helical" evidence="5">
    <location>
        <begin position="302"/>
        <end position="321"/>
    </location>
</feature>
<keyword evidence="3 5" id="KW-1133">Transmembrane helix</keyword>